<evidence type="ECO:0000256" key="1">
    <source>
        <dbReference type="SAM" id="MobiDB-lite"/>
    </source>
</evidence>
<feature type="domain" description="Cytoskeleton protein RodZ-like C-terminal" evidence="3">
    <location>
        <begin position="242"/>
        <end position="312"/>
    </location>
</feature>
<proteinExistence type="predicted"/>
<keyword evidence="2" id="KW-0472">Membrane</keyword>
<dbReference type="PANTHER" id="PTHR34475">
    <property type="match status" value="1"/>
</dbReference>
<organism evidence="4 5">
    <name type="scientific">Pseudoalteromonas fenneropenaei</name>
    <dbReference type="NCBI Taxonomy" id="1737459"/>
    <lineage>
        <taxon>Bacteria</taxon>
        <taxon>Pseudomonadati</taxon>
        <taxon>Pseudomonadota</taxon>
        <taxon>Gammaproteobacteria</taxon>
        <taxon>Alteromonadales</taxon>
        <taxon>Pseudoalteromonadaceae</taxon>
        <taxon>Pseudoalteromonas</taxon>
    </lineage>
</organism>
<evidence type="ECO:0000256" key="2">
    <source>
        <dbReference type="SAM" id="Phobius"/>
    </source>
</evidence>
<protein>
    <submittedName>
        <fullName evidence="4">RodZ domain-containing protein</fullName>
    </submittedName>
</protein>
<dbReference type="PANTHER" id="PTHR34475:SF1">
    <property type="entry name" value="CYTOSKELETON PROTEIN RODZ"/>
    <property type="match status" value="1"/>
</dbReference>
<reference evidence="5" key="1">
    <citation type="journal article" date="2019" name="Int. J. Syst. Evol. Microbiol.">
        <title>The Global Catalogue of Microorganisms (GCM) 10K type strain sequencing project: providing services to taxonomists for standard genome sequencing and annotation.</title>
        <authorList>
            <consortium name="The Broad Institute Genomics Platform"/>
            <consortium name="The Broad Institute Genome Sequencing Center for Infectious Disease"/>
            <person name="Wu L."/>
            <person name="Ma J."/>
        </authorList>
    </citation>
    <scope>NUCLEOTIDE SEQUENCE [LARGE SCALE GENOMIC DNA]</scope>
    <source>
        <strain evidence="5">KCTC 42730</strain>
    </source>
</reference>
<dbReference type="Pfam" id="PF13464">
    <property type="entry name" value="RodZ_C"/>
    <property type="match status" value="1"/>
</dbReference>
<feature type="transmembrane region" description="Helical" evidence="2">
    <location>
        <begin position="110"/>
        <end position="130"/>
    </location>
</feature>
<dbReference type="EMBL" id="JBHRSD010000034">
    <property type="protein sequence ID" value="MFC3034223.1"/>
    <property type="molecule type" value="Genomic_DNA"/>
</dbReference>
<dbReference type="RefSeq" id="WP_377127107.1">
    <property type="nucleotide sequence ID" value="NZ_JBHRSD010000034.1"/>
</dbReference>
<keyword evidence="5" id="KW-1185">Reference proteome</keyword>
<dbReference type="InterPro" id="IPR025194">
    <property type="entry name" value="RodZ-like_C"/>
</dbReference>
<gene>
    <name evidence="4" type="ORF">ACFOEE_17080</name>
</gene>
<dbReference type="Proteomes" id="UP001595453">
    <property type="component" value="Unassembled WGS sequence"/>
</dbReference>
<dbReference type="Gene3D" id="1.10.260.40">
    <property type="entry name" value="lambda repressor-like DNA-binding domains"/>
    <property type="match status" value="1"/>
</dbReference>
<feature type="compositionally biased region" description="Polar residues" evidence="1">
    <location>
        <begin position="193"/>
        <end position="220"/>
    </location>
</feature>
<dbReference type="Pfam" id="PF13413">
    <property type="entry name" value="HTH_25"/>
    <property type="match status" value="1"/>
</dbReference>
<evidence type="ECO:0000259" key="3">
    <source>
        <dbReference type="Pfam" id="PF13464"/>
    </source>
</evidence>
<name>A0ABV7CNY1_9GAMM</name>
<dbReference type="InterPro" id="IPR050400">
    <property type="entry name" value="Bact_Cytoskel_RodZ"/>
</dbReference>
<evidence type="ECO:0000313" key="4">
    <source>
        <dbReference type="EMBL" id="MFC3034223.1"/>
    </source>
</evidence>
<comment type="caution">
    <text evidence="4">The sequence shown here is derived from an EMBL/GenBank/DDBJ whole genome shotgun (WGS) entry which is preliminary data.</text>
</comment>
<sequence>MSEETTSTQPETTLGRTLAAARKHKQLSVEYIATKLKLTPVQIERIEADDYLGLGPETFVRGYIKGFCQAVSLDKDAVLALYVGPKVPEKARRMKSFSRRTEKEAHDSRLMLISYIILALVLGSSALWWWQTSKVDKAIEVVPERTAALSDGLQPMANTELSSDLTAKTQDESVSNANDALPTAVGLDEPLSNEVTNQDIPTEPSRNAEQANSAPNTVMPMQSPALTARLQAANGNEQHTIVMTFRDESWVEIFDASSQRIAFGVKKAGYTMTVAGQAPFSVVLGKHHLVDVSFDGNPVDLSSLPKNRLAKFQLPLTE</sequence>
<evidence type="ECO:0000313" key="5">
    <source>
        <dbReference type="Proteomes" id="UP001595453"/>
    </source>
</evidence>
<keyword evidence="2" id="KW-0812">Transmembrane</keyword>
<keyword evidence="2" id="KW-1133">Transmembrane helix</keyword>
<accession>A0ABV7CNY1</accession>
<feature type="region of interest" description="Disordered" evidence="1">
    <location>
        <begin position="183"/>
        <end position="220"/>
    </location>
</feature>
<dbReference type="InterPro" id="IPR010982">
    <property type="entry name" value="Lambda_DNA-bd_dom_sf"/>
</dbReference>